<feature type="compositionally biased region" description="Basic and acidic residues" evidence="1">
    <location>
        <begin position="474"/>
        <end position="491"/>
    </location>
</feature>
<sequence length="1405" mass="161812">MKKSLDNKPRRFAPQIRAPSQIEDPKIIADITSKYDEFSNKNDSQSEEVMLESNDSQSHYSKNLGQKYAKWGNYATNFIQDSDHFENQDRIENPKSRATIDLPKGYSEIKTMIGPTQNKETNHNNYKTINNKENFGGDMDDIEDMSEFVDENSRFVYTSDENSPQKEQDQDEDCAPNPDSENLKHDTIQFEDKEPEHKSIDPFTINLTNKDAEGNNNSEEPQESFQVYTVQDSTRQYVQQNTIKTEENKNTPRKEPTENTSKHSRYSKYQIPVRKTDLESVANSDIVNYESNDDVVSLTGDKKVRKYNAFSNQSSATNKSNTAKANAKGFPAFNRPSINTEFLNAHKIVGETPIQQANIKDEFEIHNNEYYGNKRDSDIVRMETSSLYTSLATDQVKPKAYNEEGSKSSTLEYQEKNANPNGPKAEIVLDANLQIFYGMKGENNSSNTTPMSDANANQELIMTQPPLNRISEEVVESKESVSPKNTKRETSIKSNNPEFLIKDSYDDLVAFEETEKIKTRNRSPLAERPILNKKEEGRPKTYRENKKSSKSKKKKEKLEKLKQLQELEKILKQKEQQSKRSWAVRIIQKIIKGHLSRRRVKAMKHDKMVLQVLRRILSQATTQKQSKFIKNIIFILTKASQAKLKRIKENHQHEKRHKTFNKVRAKNFVSINEARNQQYERNYKTPSKTQFCMPNFYIASKIVGFVRGWKIRKIMKSKEIVDIISRFNAVSISIKMSQFNPNTQNFLRSYMTERFQIVDYLISSIRRLYNTGEWVRSYNPIVRETVTEKKRYNPNVVVNLSMPKNMRKDLIQSTSTITPPIMHLNSINSHMGIPGVFQTPSKNDIRGMNLDNSQYQSPKLGMRSPPNQNMNFNPISYDQPSMERHGMNERYRKSPQDVSTNLNHGNHEEVRETNEFPPQAQASVTTFTPVKVEDIPIKPRPQEISHNSPSPEQFDQVANSTHASIEIPKYDFEQILAKALEEQGEHVVEEPKQEPKQNHNDKKFLKRKKVYDPREAIKKARKSKPKKSKSTKRHKSAFPPGLLAARDEADSNKDIDPTPVKSQRSKSKPKRSPAQPKIQTEGSESPRDDQDAAEEDEVPLDEGQLQDEQNKKPIKPKPFLKRKPRKIKFQKLNWGKVKSRTNCWGGKKSARSEHRDKSVPKTNKPNKGKASIKKAADKPKPKPKTFNNVKSRIDTGIRKPHKEPDFMNNSDSFEYPNQYNLGGYADESSGGLFDNNRVNRNNRNPGQNFPLEIEVKKFQLDEAPSNLRDKSNLLYEVFSSDDGSANDDPGQYPVHQMHQHMAEQAEIHPNSMGHTDISNIQPADTQIERTSMEPLSIDKLEELYTEIHPDLKSLEPCSEVNPVSILPQITPNSVFHSIFLNCYGEEIYDIILEELRTQYEHLCDF</sequence>
<name>A0AAD1U7K2_EUPCR</name>
<feature type="compositionally biased region" description="Basic and acidic residues" evidence="1">
    <location>
        <begin position="530"/>
        <end position="547"/>
    </location>
</feature>
<feature type="compositionally biased region" description="Basic and acidic residues" evidence="1">
    <location>
        <begin position="984"/>
        <end position="1003"/>
    </location>
</feature>
<dbReference type="Proteomes" id="UP001295684">
    <property type="component" value="Unassembled WGS sequence"/>
</dbReference>
<feature type="region of interest" description="Disordered" evidence="1">
    <location>
        <begin position="520"/>
        <end position="557"/>
    </location>
</feature>
<accession>A0AAD1U7K2</accession>
<feature type="region of interest" description="Disordered" evidence="1">
    <location>
        <begin position="1"/>
        <end position="23"/>
    </location>
</feature>
<feature type="region of interest" description="Disordered" evidence="1">
    <location>
        <begin position="38"/>
        <end position="60"/>
    </location>
</feature>
<dbReference type="PROSITE" id="PS50096">
    <property type="entry name" value="IQ"/>
    <property type="match status" value="1"/>
</dbReference>
<gene>
    <name evidence="2" type="ORF">ECRASSUSDP1_LOCUS2928</name>
</gene>
<feature type="compositionally biased region" description="Polar residues" evidence="1">
    <location>
        <begin position="944"/>
        <end position="959"/>
    </location>
</feature>
<keyword evidence="3" id="KW-1185">Reference proteome</keyword>
<feature type="compositionally biased region" description="Acidic residues" evidence="1">
    <location>
        <begin position="1091"/>
        <end position="1100"/>
    </location>
</feature>
<feature type="compositionally biased region" description="Basic residues" evidence="1">
    <location>
        <begin position="1019"/>
        <end position="1036"/>
    </location>
</feature>
<organism evidence="2 3">
    <name type="scientific">Euplotes crassus</name>
    <dbReference type="NCBI Taxonomy" id="5936"/>
    <lineage>
        <taxon>Eukaryota</taxon>
        <taxon>Sar</taxon>
        <taxon>Alveolata</taxon>
        <taxon>Ciliophora</taxon>
        <taxon>Intramacronucleata</taxon>
        <taxon>Spirotrichea</taxon>
        <taxon>Hypotrichia</taxon>
        <taxon>Euplotida</taxon>
        <taxon>Euplotidae</taxon>
        <taxon>Moneuplotes</taxon>
    </lineage>
</organism>
<feature type="region of interest" description="Disordered" evidence="1">
    <location>
        <begin position="399"/>
        <end position="424"/>
    </location>
</feature>
<feature type="region of interest" description="Disordered" evidence="1">
    <location>
        <begin position="206"/>
        <end position="225"/>
    </location>
</feature>
<feature type="compositionally biased region" description="Basic residues" evidence="1">
    <location>
        <begin position="1112"/>
        <end position="1129"/>
    </location>
</feature>
<protein>
    <submittedName>
        <fullName evidence="2">Uncharacterized protein</fullName>
    </submittedName>
</protein>
<feature type="compositionally biased region" description="Polar residues" evidence="1">
    <location>
        <begin position="114"/>
        <end position="133"/>
    </location>
</feature>
<dbReference type="EMBL" id="CAMPGE010002806">
    <property type="protein sequence ID" value="CAI2361616.1"/>
    <property type="molecule type" value="Genomic_DNA"/>
</dbReference>
<feature type="compositionally biased region" description="Basic and acidic residues" evidence="1">
    <location>
        <begin position="1150"/>
        <end position="1159"/>
    </location>
</feature>
<evidence type="ECO:0000313" key="3">
    <source>
        <dbReference type="Proteomes" id="UP001295684"/>
    </source>
</evidence>
<feature type="compositionally biased region" description="Basic and acidic residues" evidence="1">
    <location>
        <begin position="1191"/>
        <end position="1205"/>
    </location>
</feature>
<feature type="region of interest" description="Disordered" evidence="1">
    <location>
        <begin position="984"/>
        <end position="1214"/>
    </location>
</feature>
<feature type="region of interest" description="Disordered" evidence="1">
    <location>
        <begin position="474"/>
        <end position="495"/>
    </location>
</feature>
<feature type="compositionally biased region" description="Polar residues" evidence="1">
    <location>
        <begin position="407"/>
        <end position="420"/>
    </location>
</feature>
<proteinExistence type="predicted"/>
<feature type="compositionally biased region" description="Basic and acidic residues" evidence="1">
    <location>
        <begin position="244"/>
        <end position="261"/>
    </location>
</feature>
<feature type="compositionally biased region" description="Basic and acidic residues" evidence="1">
    <location>
        <begin position="1045"/>
        <end position="1056"/>
    </location>
</feature>
<feature type="region of interest" description="Disordered" evidence="1">
    <location>
        <begin position="241"/>
        <end position="268"/>
    </location>
</feature>
<feature type="region of interest" description="Disordered" evidence="1">
    <location>
        <begin position="153"/>
        <end position="201"/>
    </location>
</feature>
<evidence type="ECO:0000256" key="1">
    <source>
        <dbReference type="SAM" id="MobiDB-lite"/>
    </source>
</evidence>
<feature type="region of interest" description="Disordered" evidence="1">
    <location>
        <begin position="113"/>
        <end position="141"/>
    </location>
</feature>
<comment type="caution">
    <text evidence="2">The sequence shown here is derived from an EMBL/GenBank/DDBJ whole genome shotgun (WGS) entry which is preliminary data.</text>
</comment>
<evidence type="ECO:0000313" key="2">
    <source>
        <dbReference type="EMBL" id="CAI2361616.1"/>
    </source>
</evidence>
<feature type="region of interest" description="Disordered" evidence="1">
    <location>
        <begin position="940"/>
        <end position="959"/>
    </location>
</feature>
<reference evidence="2" key="1">
    <citation type="submission" date="2023-07" db="EMBL/GenBank/DDBJ databases">
        <authorList>
            <consortium name="AG Swart"/>
            <person name="Singh M."/>
            <person name="Singh A."/>
            <person name="Seah K."/>
            <person name="Emmerich C."/>
        </authorList>
    </citation>
    <scope>NUCLEOTIDE SEQUENCE</scope>
    <source>
        <strain evidence="2">DP1</strain>
    </source>
</reference>
<feature type="compositionally biased region" description="Basic and acidic residues" evidence="1">
    <location>
        <begin position="181"/>
        <end position="200"/>
    </location>
</feature>